<dbReference type="RefSeq" id="WP_084113765.1">
    <property type="nucleotide sequence ID" value="NZ_FWXH01000002.1"/>
</dbReference>
<dbReference type="Proteomes" id="UP000192468">
    <property type="component" value="Unassembled WGS sequence"/>
</dbReference>
<dbReference type="EMBL" id="FWXH01000002">
    <property type="protein sequence ID" value="SMC18480.1"/>
    <property type="molecule type" value="Genomic_DNA"/>
</dbReference>
<protein>
    <submittedName>
        <fullName evidence="1">Uncharacterized protein</fullName>
    </submittedName>
</protein>
<proteinExistence type="predicted"/>
<keyword evidence="2" id="KW-1185">Reference proteome</keyword>
<organism evidence="1 2">
    <name type="scientific">Clostridium acidisoli DSM 12555</name>
    <dbReference type="NCBI Taxonomy" id="1121291"/>
    <lineage>
        <taxon>Bacteria</taxon>
        <taxon>Bacillati</taxon>
        <taxon>Bacillota</taxon>
        <taxon>Clostridia</taxon>
        <taxon>Eubacteriales</taxon>
        <taxon>Clostridiaceae</taxon>
        <taxon>Clostridium</taxon>
    </lineage>
</organism>
<sequence length="107" mass="12789">MAVKLYIANEFKEIKQKTKSIVFREEIQEYLIKTKNRTMPKSLFLLKLDPYRTHRVLEKDEVRELIEIAKLLKDKYEEIEINKFADELLKFCSYAIENDVNVFALGD</sequence>
<evidence type="ECO:0000313" key="1">
    <source>
        <dbReference type="EMBL" id="SMC18480.1"/>
    </source>
</evidence>
<dbReference type="AlphaFoldDB" id="A0A1W1X3S8"/>
<evidence type="ECO:0000313" key="2">
    <source>
        <dbReference type="Proteomes" id="UP000192468"/>
    </source>
</evidence>
<name>A0A1W1X3S8_9CLOT</name>
<dbReference type="STRING" id="1121291.SAMN02745134_00580"/>
<gene>
    <name evidence="1" type="ORF">SAMN02745134_00580</name>
</gene>
<accession>A0A1W1X3S8</accession>
<reference evidence="1 2" key="1">
    <citation type="submission" date="2017-04" db="EMBL/GenBank/DDBJ databases">
        <authorList>
            <person name="Afonso C.L."/>
            <person name="Miller P.J."/>
            <person name="Scott M.A."/>
            <person name="Spackman E."/>
            <person name="Goraichik I."/>
            <person name="Dimitrov K.M."/>
            <person name="Suarez D.L."/>
            <person name="Swayne D.E."/>
        </authorList>
    </citation>
    <scope>NUCLEOTIDE SEQUENCE [LARGE SCALE GENOMIC DNA]</scope>
    <source>
        <strain evidence="1 2">DSM 12555</strain>
    </source>
</reference>